<accession>A0A0D2JRP1</accession>
<dbReference type="RefSeq" id="WP_044350988.1">
    <property type="nucleotide sequence ID" value="NZ_AZAC01000034.1"/>
</dbReference>
<sequence length="116" mass="12551">MKLINYKDVPGTEYPSDLAKGAVGRVVIGQADGDTSFCLRVFELSPEGHSALHSHPYEHQVFVHAGKGEVWNGSEWQEIAPGSVIFIPGGTEHQLRNKGQDLLVFACAIPKGAPEL</sequence>
<dbReference type="Pfam" id="PF07883">
    <property type="entry name" value="Cupin_2"/>
    <property type="match status" value="1"/>
</dbReference>
<evidence type="ECO:0000259" key="2">
    <source>
        <dbReference type="Pfam" id="PF07883"/>
    </source>
</evidence>
<dbReference type="InterPro" id="IPR014710">
    <property type="entry name" value="RmlC-like_jellyroll"/>
</dbReference>
<keyword evidence="4" id="KW-1185">Reference proteome</keyword>
<evidence type="ECO:0000313" key="3">
    <source>
        <dbReference type="EMBL" id="KIX12180.1"/>
    </source>
</evidence>
<dbReference type="InParanoid" id="A0A0D2JRP1"/>
<dbReference type="InterPro" id="IPR011051">
    <property type="entry name" value="RmlC_Cupin_sf"/>
</dbReference>
<dbReference type="PANTHER" id="PTHR35848:SF6">
    <property type="entry name" value="CUPIN TYPE-2 DOMAIN-CONTAINING PROTEIN"/>
    <property type="match status" value="1"/>
</dbReference>
<proteinExistence type="predicted"/>
<dbReference type="SUPFAM" id="SSF51182">
    <property type="entry name" value="RmlC-like cupins"/>
    <property type="match status" value="1"/>
</dbReference>
<evidence type="ECO:0000256" key="1">
    <source>
        <dbReference type="ARBA" id="ARBA00022723"/>
    </source>
</evidence>
<dbReference type="InterPro" id="IPR013096">
    <property type="entry name" value="Cupin_2"/>
</dbReference>
<dbReference type="EMBL" id="AZAC01000034">
    <property type="protein sequence ID" value="KIX12180.1"/>
    <property type="molecule type" value="Genomic_DNA"/>
</dbReference>
<dbReference type="Gene3D" id="2.60.120.10">
    <property type="entry name" value="Jelly Rolls"/>
    <property type="match status" value="1"/>
</dbReference>
<dbReference type="AlphaFoldDB" id="A0A0D2JRP1"/>
<organism evidence="3 4">
    <name type="scientific">Dethiosulfatarculus sandiegensis</name>
    <dbReference type="NCBI Taxonomy" id="1429043"/>
    <lineage>
        <taxon>Bacteria</taxon>
        <taxon>Pseudomonadati</taxon>
        <taxon>Thermodesulfobacteriota</taxon>
        <taxon>Desulfarculia</taxon>
        <taxon>Desulfarculales</taxon>
        <taxon>Desulfarculaceae</taxon>
        <taxon>Dethiosulfatarculus</taxon>
    </lineage>
</organism>
<protein>
    <submittedName>
        <fullName evidence="3">Cupin</fullName>
    </submittedName>
</protein>
<dbReference type="PANTHER" id="PTHR35848">
    <property type="entry name" value="OXALATE-BINDING PROTEIN"/>
    <property type="match status" value="1"/>
</dbReference>
<dbReference type="GO" id="GO:0046872">
    <property type="term" value="F:metal ion binding"/>
    <property type="evidence" value="ECO:0007669"/>
    <property type="project" value="UniProtKB-KW"/>
</dbReference>
<dbReference type="InterPro" id="IPR051610">
    <property type="entry name" value="GPI/OXD"/>
</dbReference>
<name>A0A0D2JRP1_9BACT</name>
<comment type="caution">
    <text evidence="3">The sequence shown here is derived from an EMBL/GenBank/DDBJ whole genome shotgun (WGS) entry which is preliminary data.</text>
</comment>
<dbReference type="STRING" id="1429043.X474_20625"/>
<gene>
    <name evidence="3" type="ORF">X474_20625</name>
</gene>
<dbReference type="Proteomes" id="UP000032233">
    <property type="component" value="Unassembled WGS sequence"/>
</dbReference>
<dbReference type="OrthoDB" id="9791297at2"/>
<keyword evidence="1" id="KW-0479">Metal-binding</keyword>
<evidence type="ECO:0000313" key="4">
    <source>
        <dbReference type="Proteomes" id="UP000032233"/>
    </source>
</evidence>
<dbReference type="CDD" id="cd02222">
    <property type="entry name" value="cupin_TM1459-like"/>
    <property type="match status" value="1"/>
</dbReference>
<reference evidence="3 4" key="1">
    <citation type="submission" date="2013-11" db="EMBL/GenBank/DDBJ databases">
        <title>Metagenomic analysis of a methanogenic consortium involved in long chain n-alkane degradation.</title>
        <authorList>
            <person name="Davidova I.A."/>
            <person name="Callaghan A.V."/>
            <person name="Wawrik B."/>
            <person name="Pruitt S."/>
            <person name="Marks C."/>
            <person name="Duncan K.E."/>
            <person name="Suflita J.M."/>
        </authorList>
    </citation>
    <scope>NUCLEOTIDE SEQUENCE [LARGE SCALE GENOMIC DNA]</scope>
    <source>
        <strain evidence="3 4">SPR</strain>
    </source>
</reference>
<feature type="domain" description="Cupin type-2" evidence="2">
    <location>
        <begin position="41"/>
        <end position="105"/>
    </location>
</feature>